<evidence type="ECO:0000313" key="3">
    <source>
        <dbReference type="Proteomes" id="UP000319836"/>
    </source>
</evidence>
<gene>
    <name evidence="2" type="ORF">E6K80_08490</name>
</gene>
<dbReference type="AlphaFoldDB" id="A0A538U3M7"/>
<comment type="caution">
    <text evidence="2">The sequence shown here is derived from an EMBL/GenBank/DDBJ whole genome shotgun (WGS) entry which is preliminary data.</text>
</comment>
<keyword evidence="1" id="KW-0472">Membrane</keyword>
<keyword evidence="1" id="KW-0812">Transmembrane</keyword>
<evidence type="ECO:0000313" key="2">
    <source>
        <dbReference type="EMBL" id="TMQ70451.1"/>
    </source>
</evidence>
<accession>A0A538U3M7</accession>
<keyword evidence="1" id="KW-1133">Transmembrane helix</keyword>
<organism evidence="2 3">
    <name type="scientific">Eiseniibacteriota bacterium</name>
    <dbReference type="NCBI Taxonomy" id="2212470"/>
    <lineage>
        <taxon>Bacteria</taxon>
        <taxon>Candidatus Eiseniibacteriota</taxon>
    </lineage>
</organism>
<reference evidence="2 3" key="1">
    <citation type="journal article" date="2019" name="Nat. Microbiol.">
        <title>Mediterranean grassland soil C-N compound turnover is dependent on rainfall and depth, and is mediated by genomically divergent microorganisms.</title>
        <authorList>
            <person name="Diamond S."/>
            <person name="Andeer P.F."/>
            <person name="Li Z."/>
            <person name="Crits-Christoph A."/>
            <person name="Burstein D."/>
            <person name="Anantharaman K."/>
            <person name="Lane K.R."/>
            <person name="Thomas B.C."/>
            <person name="Pan C."/>
            <person name="Northen T.R."/>
            <person name="Banfield J.F."/>
        </authorList>
    </citation>
    <scope>NUCLEOTIDE SEQUENCE [LARGE SCALE GENOMIC DNA]</scope>
    <source>
        <strain evidence="2">WS_10</strain>
    </source>
</reference>
<feature type="transmembrane region" description="Helical" evidence="1">
    <location>
        <begin position="13"/>
        <end position="35"/>
    </location>
</feature>
<dbReference type="EMBL" id="VBPA01000203">
    <property type="protein sequence ID" value="TMQ70451.1"/>
    <property type="molecule type" value="Genomic_DNA"/>
</dbReference>
<feature type="transmembrane region" description="Helical" evidence="1">
    <location>
        <begin position="103"/>
        <end position="123"/>
    </location>
</feature>
<feature type="transmembrane region" description="Helical" evidence="1">
    <location>
        <begin position="217"/>
        <end position="243"/>
    </location>
</feature>
<proteinExistence type="predicted"/>
<dbReference type="Proteomes" id="UP000319836">
    <property type="component" value="Unassembled WGS sequence"/>
</dbReference>
<sequence length="255" mass="27865">MWAPWSVLLGLELMIVLGLWWFAHPALSWLLAPLIRRLAGEDALHYPDLFRFLPGLYAKSSVPVLVIVGAIASGASTALFGAWFSGHPLRIREGLRRGLLRTVGLVLANLPFALLLVAFSFALERWLRTHERFTRFAPILTFLVAAALQTFFVWVNPLLMLGRRRLVDALTSLPEAAAIGAWTAWTIAALAALPALPIQMMARNASRIVEHGTPERVGWLMVAQAVAVTVGAFLLTGASALAYQSLVGPVLEEEV</sequence>
<feature type="transmembrane region" description="Helical" evidence="1">
    <location>
        <begin position="135"/>
        <end position="156"/>
    </location>
</feature>
<feature type="transmembrane region" description="Helical" evidence="1">
    <location>
        <begin position="56"/>
        <end position="83"/>
    </location>
</feature>
<evidence type="ECO:0000256" key="1">
    <source>
        <dbReference type="SAM" id="Phobius"/>
    </source>
</evidence>
<protein>
    <submittedName>
        <fullName evidence="2">Uncharacterized protein</fullName>
    </submittedName>
</protein>
<name>A0A538U3M7_UNCEI</name>
<feature type="transmembrane region" description="Helical" evidence="1">
    <location>
        <begin position="176"/>
        <end position="196"/>
    </location>
</feature>